<evidence type="ECO:0000313" key="4">
    <source>
        <dbReference type="EMBL" id="JAC16586.1"/>
    </source>
</evidence>
<dbReference type="InterPro" id="IPR013320">
    <property type="entry name" value="ConA-like_dom_sf"/>
</dbReference>
<feature type="domain" description="GH16" evidence="3">
    <location>
        <begin position="176"/>
        <end position="523"/>
    </location>
</feature>
<dbReference type="Gene3D" id="2.60.120.200">
    <property type="match status" value="1"/>
</dbReference>
<dbReference type="PANTHER" id="PTHR10963:SF60">
    <property type="entry name" value="GRAM-NEGATIVE BACTERIA-BINDING PROTEIN 1-RELATED"/>
    <property type="match status" value="1"/>
</dbReference>
<accession>A0A023F500</accession>
<organism evidence="4">
    <name type="scientific">Triatoma infestans</name>
    <name type="common">Assassin bug</name>
    <dbReference type="NCBI Taxonomy" id="30076"/>
    <lineage>
        <taxon>Eukaryota</taxon>
        <taxon>Metazoa</taxon>
        <taxon>Ecdysozoa</taxon>
        <taxon>Arthropoda</taxon>
        <taxon>Hexapoda</taxon>
        <taxon>Insecta</taxon>
        <taxon>Pterygota</taxon>
        <taxon>Neoptera</taxon>
        <taxon>Paraneoptera</taxon>
        <taxon>Hemiptera</taxon>
        <taxon>Heteroptera</taxon>
        <taxon>Panheteroptera</taxon>
        <taxon>Cimicomorpha</taxon>
        <taxon>Reduviidae</taxon>
        <taxon>Triatominae</taxon>
        <taxon>Triatoma</taxon>
    </lineage>
</organism>
<evidence type="ECO:0000256" key="1">
    <source>
        <dbReference type="SAM" id="MobiDB-lite"/>
    </source>
</evidence>
<reference evidence="4" key="1">
    <citation type="journal article" date="2014" name="PLoS Negl. Trop. Dis.">
        <title>An updated insight into the Sialotranscriptome of Triatoma infestans: developmental stage and geographic variations.</title>
        <authorList>
            <person name="Schwarz A."/>
            <person name="Medrano-Mercado N."/>
            <person name="Schaub G.A."/>
            <person name="Struchiner C.J."/>
            <person name="Bargues M.D."/>
            <person name="Levy M.Z."/>
            <person name="Ribeiro J.M."/>
        </authorList>
    </citation>
    <scope>NUCLEOTIDE SEQUENCE</scope>
    <source>
        <strain evidence="4">Chile</strain>
        <tissue evidence="4">Salivary glands</tissue>
    </source>
</reference>
<dbReference type="Pfam" id="PF00722">
    <property type="entry name" value="Glyco_hydro_16"/>
    <property type="match status" value="1"/>
</dbReference>
<feature type="region of interest" description="Disordered" evidence="1">
    <location>
        <begin position="79"/>
        <end position="189"/>
    </location>
</feature>
<feature type="domain" description="WSC" evidence="2">
    <location>
        <begin position="1"/>
        <end position="74"/>
    </location>
</feature>
<dbReference type="InterPro" id="IPR000757">
    <property type="entry name" value="Beta-glucanase-like"/>
</dbReference>
<dbReference type="GO" id="GO:0005975">
    <property type="term" value="P:carbohydrate metabolic process"/>
    <property type="evidence" value="ECO:0007669"/>
    <property type="project" value="InterPro"/>
</dbReference>
<feature type="compositionally biased region" description="Low complexity" evidence="1">
    <location>
        <begin position="158"/>
        <end position="180"/>
    </location>
</feature>
<feature type="compositionally biased region" description="Low complexity" evidence="1">
    <location>
        <begin position="85"/>
        <end position="137"/>
    </location>
</feature>
<protein>
    <submittedName>
        <fullName evidence="4">Putative beta-1</fullName>
    </submittedName>
</protein>
<dbReference type="GO" id="GO:0004553">
    <property type="term" value="F:hydrolase activity, hydrolyzing O-glycosyl compounds"/>
    <property type="evidence" value="ECO:0007669"/>
    <property type="project" value="InterPro"/>
</dbReference>
<dbReference type="EMBL" id="GBBI01002126">
    <property type="protein sequence ID" value="JAC16586.1"/>
    <property type="molecule type" value="mRNA"/>
</dbReference>
<dbReference type="InterPro" id="IPR002889">
    <property type="entry name" value="WSC_carb-bd"/>
</dbReference>
<evidence type="ECO:0000259" key="2">
    <source>
        <dbReference type="PROSITE" id="PS51212"/>
    </source>
</evidence>
<dbReference type="PANTHER" id="PTHR10963">
    <property type="entry name" value="GLYCOSYL HYDROLASE-RELATED"/>
    <property type="match status" value="1"/>
</dbReference>
<evidence type="ECO:0000259" key="3">
    <source>
        <dbReference type="PROSITE" id="PS51762"/>
    </source>
</evidence>
<proteinExistence type="evidence at transcript level"/>
<name>A0A023F500_TRIIF</name>
<sequence>MTFEDKSTPKLCLNICLQLGYKYSGVEYGFECYCGNRRPNSNQEVGENHCAMPCPGDRKKNCGGGWRILVYSTNVGTPNNFQSFTTSTTSTTTTTRRPTIRTTTTRRQTQTQRPVVQQTTARPSHTTQRTTPRPQQQGNLRPNQIQASTSTYKPVMLSSTSSSSGNGNKNGNNHNANNNNKQTPGKNCIQSTTVVNGKTVCRGEMVFKDDFVNAISNDKWTYEVKMPWIPDYEFIIFQKKEQNAFIKNGKLYLKPTLLEDEFVRRGRLELHRCTGMPYSEECVRQAATFSILPPIEAARINTKDSITFKYGIIQVRAKLPLGDWIIPEIWLEPKRKLYGPSYASGRIRIAMARGNKNLLAGDQDIGNRQLESGVLMGVGENIRGRTIIRDKIDGWHKHFHNYTLIWTPDNLQFLVDGQHEESIMNPGTTLAELVEFDENTAITWKSGTRIAPFDQEFYLSLGISVGGMRDFPDESTSAGHEKPWRNLAVKALLNFWQDRHHWRNTWDDERSALQIEHVRIKAL</sequence>
<dbReference type="InterPro" id="IPR050546">
    <property type="entry name" value="Glycosyl_Hydrlase_16"/>
</dbReference>
<dbReference type="SUPFAM" id="SSF49899">
    <property type="entry name" value="Concanavalin A-like lectins/glucanases"/>
    <property type="match status" value="1"/>
</dbReference>
<feature type="compositionally biased region" description="Polar residues" evidence="1">
    <location>
        <begin position="138"/>
        <end position="152"/>
    </location>
</feature>
<dbReference type="PROSITE" id="PS51212">
    <property type="entry name" value="WSC"/>
    <property type="match status" value="1"/>
</dbReference>
<dbReference type="PROSITE" id="PS51762">
    <property type="entry name" value="GH16_2"/>
    <property type="match status" value="1"/>
</dbReference>
<dbReference type="AlphaFoldDB" id="A0A023F500"/>
<dbReference type="SMART" id="SM00321">
    <property type="entry name" value="WSC"/>
    <property type="match status" value="1"/>
</dbReference>
<dbReference type="Pfam" id="PF01822">
    <property type="entry name" value="WSC"/>
    <property type="match status" value="1"/>
</dbReference>